<dbReference type="EMBL" id="LS483487">
    <property type="protein sequence ID" value="SQJ09871.1"/>
    <property type="molecule type" value="Genomic_DNA"/>
</dbReference>
<accession>A0AAX2JEW8</accession>
<keyword evidence="1" id="KW-0723">Serine/threonine-protein kinase</keyword>
<name>A0AAX2JEW8_9FUSO</name>
<dbReference type="GeneID" id="78453689"/>
<sequence length="190" mass="22612">MQKIIIDGVLRKVVYDTEAKTYTKTIKLKWKKKIKCILGLRKYPGENIKYIAEIFQKNGIKTFNVLEYSKHSVVTSEIEGRSLMDEILETKSKEEAQILIDKFVSIVTKIINLNVYYGDFNFNNFIVSNGEVYAIDLEDYRKDFLTKFRKKSTMKRLKRQLLEKEEVLIKMHEYFNGEKIYQQIEKELEK</sequence>
<protein>
    <submittedName>
        <fullName evidence="1">Serine/threonine protein kinase</fullName>
    </submittedName>
</protein>
<gene>
    <name evidence="1" type="ORF">NCTC12112_02408</name>
</gene>
<proteinExistence type="predicted"/>
<dbReference type="AlphaFoldDB" id="A0AAX2JEW8"/>
<dbReference type="KEGG" id="ful:C4N20_02630"/>
<dbReference type="GO" id="GO:0004674">
    <property type="term" value="F:protein serine/threonine kinase activity"/>
    <property type="evidence" value="ECO:0007669"/>
    <property type="project" value="UniProtKB-KW"/>
</dbReference>
<dbReference type="InterPro" id="IPR011009">
    <property type="entry name" value="Kinase-like_dom_sf"/>
</dbReference>
<dbReference type="SUPFAM" id="SSF56112">
    <property type="entry name" value="Protein kinase-like (PK-like)"/>
    <property type="match status" value="1"/>
</dbReference>
<keyword evidence="1" id="KW-0808">Transferase</keyword>
<keyword evidence="1" id="KW-0418">Kinase</keyword>
<organism evidence="1 2">
    <name type="scientific">Fusobacterium ulcerans</name>
    <dbReference type="NCBI Taxonomy" id="861"/>
    <lineage>
        <taxon>Bacteria</taxon>
        <taxon>Fusobacteriati</taxon>
        <taxon>Fusobacteriota</taxon>
        <taxon>Fusobacteriia</taxon>
        <taxon>Fusobacteriales</taxon>
        <taxon>Fusobacteriaceae</taxon>
        <taxon>Fusobacterium</taxon>
    </lineage>
</organism>
<reference evidence="1 2" key="1">
    <citation type="submission" date="2018-06" db="EMBL/GenBank/DDBJ databases">
        <authorList>
            <consortium name="Pathogen Informatics"/>
            <person name="Doyle S."/>
        </authorList>
    </citation>
    <scope>NUCLEOTIDE SEQUENCE [LARGE SCALE GENOMIC DNA]</scope>
    <source>
        <strain evidence="1 2">NCTC12112</strain>
    </source>
</reference>
<dbReference type="RefSeq" id="WP_005981161.1">
    <property type="nucleotide sequence ID" value="NZ_CABKNW010000005.1"/>
</dbReference>
<dbReference type="Gene3D" id="1.10.510.10">
    <property type="entry name" value="Transferase(Phosphotransferase) domain 1"/>
    <property type="match status" value="1"/>
</dbReference>
<evidence type="ECO:0000313" key="1">
    <source>
        <dbReference type="EMBL" id="SQJ09871.1"/>
    </source>
</evidence>
<evidence type="ECO:0000313" key="2">
    <source>
        <dbReference type="Proteomes" id="UP000249008"/>
    </source>
</evidence>
<dbReference type="Proteomes" id="UP000249008">
    <property type="component" value="Chromosome 1"/>
</dbReference>